<evidence type="ECO:0000313" key="10">
    <source>
        <dbReference type="EMBL" id="MBW4543160.1"/>
    </source>
</evidence>
<dbReference type="EC" id="2.4.-.-" evidence="10"/>
<evidence type="ECO:0000256" key="4">
    <source>
        <dbReference type="ARBA" id="ARBA00022679"/>
    </source>
</evidence>
<feature type="domain" description="Glycosyltransferase RgtA/B/C/D-like" evidence="9">
    <location>
        <begin position="99"/>
        <end position="265"/>
    </location>
</feature>
<comment type="caution">
    <text evidence="10">The sequence shown here is derived from an EMBL/GenBank/DDBJ whole genome shotgun (WGS) entry which is preliminary data.</text>
</comment>
<dbReference type="GO" id="GO:0016763">
    <property type="term" value="F:pentosyltransferase activity"/>
    <property type="evidence" value="ECO:0007669"/>
    <property type="project" value="TreeGrafter"/>
</dbReference>
<evidence type="ECO:0000256" key="5">
    <source>
        <dbReference type="ARBA" id="ARBA00022692"/>
    </source>
</evidence>
<gene>
    <name evidence="10" type="ORF">KME25_01735</name>
</gene>
<dbReference type="Proteomes" id="UP000753908">
    <property type="component" value="Unassembled WGS sequence"/>
</dbReference>
<dbReference type="InterPro" id="IPR038731">
    <property type="entry name" value="RgtA/B/C-like"/>
</dbReference>
<evidence type="ECO:0000256" key="8">
    <source>
        <dbReference type="SAM" id="Phobius"/>
    </source>
</evidence>
<sequence length="552" mass="62622">MKNKFVRNWDFNPTGLRVLIIVVLLLGIFFRFGNLDKKVYWFDEAFTSLRLSGYTEAEVVQQLSQTPVVGVEDLQKYQRINPDKGLKDTINSLALEDIQHPPLYYLIARFWMQLFGNSITASRSLTALISLLALPCLYWLCLELFNSSSVGWIAIALMAVSPFHVLYAQEAREYSLWTVTILLSSVAFLKALQFNKKKSITRKVSAWGIYAATVSLGLYTFPFSALVTFGHGVYIWIVGRFRFTQALSAYSLAVLSSFITFIPWILVLINRSSQFDKTLGWTNLAMSRLAWIRIWSRSISCSFIDFNVDSRTPWGISLAFGVLFLLLFTLICYAIYFLIRTSSKPTWLFIITLIAVTGLAVVLPDLIIGGRRSTTARYLIPCFLGIQLAIAYLLAKKLSLINLNFRKKKLWQSVAIALFLGGVLSCIASYPAEGWWHKSMSYSIPQAGRIINQASQPLVVSDASVADLLSLSYYLEPKVKLQVEPRCYTCHINSQVEDKPNLSNVTEGFSEVFLFKPRPSEAWLQALNQEQYYTVQPLYKGENGVLLWKLTK</sequence>
<organism evidence="10 11">
    <name type="scientific">Symplocastrum torsivum CPER-KK1</name>
    <dbReference type="NCBI Taxonomy" id="450513"/>
    <lineage>
        <taxon>Bacteria</taxon>
        <taxon>Bacillati</taxon>
        <taxon>Cyanobacteriota</taxon>
        <taxon>Cyanophyceae</taxon>
        <taxon>Oscillatoriophycideae</taxon>
        <taxon>Oscillatoriales</taxon>
        <taxon>Microcoleaceae</taxon>
        <taxon>Symplocastrum</taxon>
    </lineage>
</organism>
<evidence type="ECO:0000256" key="1">
    <source>
        <dbReference type="ARBA" id="ARBA00004651"/>
    </source>
</evidence>
<evidence type="ECO:0000313" key="11">
    <source>
        <dbReference type="Proteomes" id="UP000753908"/>
    </source>
</evidence>
<feature type="transmembrane region" description="Helical" evidence="8">
    <location>
        <begin position="204"/>
        <end position="237"/>
    </location>
</feature>
<evidence type="ECO:0000256" key="3">
    <source>
        <dbReference type="ARBA" id="ARBA00022676"/>
    </source>
</evidence>
<dbReference type="GO" id="GO:0005886">
    <property type="term" value="C:plasma membrane"/>
    <property type="evidence" value="ECO:0007669"/>
    <property type="project" value="UniProtKB-SubCell"/>
</dbReference>
<feature type="transmembrane region" description="Helical" evidence="8">
    <location>
        <begin position="14"/>
        <end position="32"/>
    </location>
</feature>
<accession>A0A951PG89</accession>
<feature type="transmembrane region" description="Helical" evidence="8">
    <location>
        <begin position="346"/>
        <end position="369"/>
    </location>
</feature>
<feature type="transmembrane region" description="Helical" evidence="8">
    <location>
        <begin position="121"/>
        <end position="142"/>
    </location>
</feature>
<evidence type="ECO:0000256" key="2">
    <source>
        <dbReference type="ARBA" id="ARBA00022475"/>
    </source>
</evidence>
<dbReference type="GO" id="GO:0009103">
    <property type="term" value="P:lipopolysaccharide biosynthetic process"/>
    <property type="evidence" value="ECO:0007669"/>
    <property type="project" value="UniProtKB-ARBA"/>
</dbReference>
<keyword evidence="4 10" id="KW-0808">Transferase</keyword>
<feature type="transmembrane region" description="Helical" evidence="8">
    <location>
        <begin position="249"/>
        <end position="269"/>
    </location>
</feature>
<evidence type="ECO:0000256" key="7">
    <source>
        <dbReference type="ARBA" id="ARBA00023136"/>
    </source>
</evidence>
<keyword evidence="6 8" id="KW-1133">Transmembrane helix</keyword>
<dbReference type="Pfam" id="PF13231">
    <property type="entry name" value="PMT_2"/>
    <property type="match status" value="1"/>
</dbReference>
<comment type="subcellular location">
    <subcellularLocation>
        <location evidence="1">Cell membrane</location>
        <topology evidence="1">Multi-pass membrane protein</topology>
    </subcellularLocation>
</comment>
<keyword evidence="5 8" id="KW-0812">Transmembrane</keyword>
<dbReference type="InterPro" id="IPR050297">
    <property type="entry name" value="LipidA_mod_glycosyltrf_83"/>
</dbReference>
<proteinExistence type="predicted"/>
<feature type="transmembrane region" description="Helical" evidence="8">
    <location>
        <begin position="174"/>
        <end position="192"/>
    </location>
</feature>
<reference evidence="10" key="1">
    <citation type="submission" date="2021-05" db="EMBL/GenBank/DDBJ databases">
        <authorList>
            <person name="Pietrasiak N."/>
            <person name="Ward R."/>
            <person name="Stajich J.E."/>
            <person name="Kurbessoian T."/>
        </authorList>
    </citation>
    <scope>NUCLEOTIDE SEQUENCE</scope>
    <source>
        <strain evidence="10">CPER-KK1</strain>
    </source>
</reference>
<protein>
    <submittedName>
        <fullName evidence="10">Glycosyltransferase family 39 protein</fullName>
        <ecNumber evidence="10">2.4.-.-</ecNumber>
    </submittedName>
</protein>
<evidence type="ECO:0000256" key="6">
    <source>
        <dbReference type="ARBA" id="ARBA00022989"/>
    </source>
</evidence>
<evidence type="ECO:0000259" key="9">
    <source>
        <dbReference type="Pfam" id="PF13231"/>
    </source>
</evidence>
<dbReference type="PANTHER" id="PTHR33908">
    <property type="entry name" value="MANNOSYLTRANSFERASE YKCB-RELATED"/>
    <property type="match status" value="1"/>
</dbReference>
<name>A0A951PG89_9CYAN</name>
<feature type="transmembrane region" description="Helical" evidence="8">
    <location>
        <begin position="314"/>
        <end position="339"/>
    </location>
</feature>
<keyword evidence="7 8" id="KW-0472">Membrane</keyword>
<dbReference type="AlphaFoldDB" id="A0A951PG89"/>
<dbReference type="EMBL" id="JAHHIF010000002">
    <property type="protein sequence ID" value="MBW4543160.1"/>
    <property type="molecule type" value="Genomic_DNA"/>
</dbReference>
<keyword evidence="3 10" id="KW-0328">Glycosyltransferase</keyword>
<dbReference type="PANTHER" id="PTHR33908:SF11">
    <property type="entry name" value="MEMBRANE PROTEIN"/>
    <property type="match status" value="1"/>
</dbReference>
<feature type="transmembrane region" description="Helical" evidence="8">
    <location>
        <begin position="149"/>
        <end position="168"/>
    </location>
</feature>
<reference evidence="10" key="2">
    <citation type="journal article" date="2022" name="Microbiol. Resour. Announc.">
        <title>Metagenome Sequencing to Explore Phylogenomics of Terrestrial Cyanobacteria.</title>
        <authorList>
            <person name="Ward R.D."/>
            <person name="Stajich J.E."/>
            <person name="Johansen J.R."/>
            <person name="Huntemann M."/>
            <person name="Clum A."/>
            <person name="Foster B."/>
            <person name="Foster B."/>
            <person name="Roux S."/>
            <person name="Palaniappan K."/>
            <person name="Varghese N."/>
            <person name="Mukherjee S."/>
            <person name="Reddy T.B.K."/>
            <person name="Daum C."/>
            <person name="Copeland A."/>
            <person name="Chen I.A."/>
            <person name="Ivanova N.N."/>
            <person name="Kyrpides N.C."/>
            <person name="Shapiro N."/>
            <person name="Eloe-Fadrosh E.A."/>
            <person name="Pietrasiak N."/>
        </authorList>
    </citation>
    <scope>NUCLEOTIDE SEQUENCE</scope>
    <source>
        <strain evidence="10">CPER-KK1</strain>
    </source>
</reference>
<feature type="transmembrane region" description="Helical" evidence="8">
    <location>
        <begin position="375"/>
        <end position="394"/>
    </location>
</feature>
<feature type="transmembrane region" description="Helical" evidence="8">
    <location>
        <begin position="414"/>
        <end position="432"/>
    </location>
</feature>
<keyword evidence="2" id="KW-1003">Cell membrane</keyword>